<dbReference type="InterPro" id="IPR038050">
    <property type="entry name" value="Neuro_actylchol_rec"/>
</dbReference>
<dbReference type="InterPro" id="IPR006202">
    <property type="entry name" value="Neur_chan_lig-bd"/>
</dbReference>
<feature type="domain" description="Neurotransmitter-gated ion-channel transmembrane" evidence="7">
    <location>
        <begin position="111"/>
        <end position="370"/>
    </location>
</feature>
<evidence type="ECO:0000256" key="4">
    <source>
        <dbReference type="ARBA" id="ARBA00023136"/>
    </source>
</evidence>
<sequence>MIARNDGHVDWSASVIIKSFCKIDIRFFPFDQQQCTLTFGSWQYPQYFIDMEVGMGNTSYFVDNGEWDLDNMDISRQTEHYDHLDDPHTPFALITVTLDLHRRPLFYVLNLIVPCALIFAVTVLGFYLPCDSGEKVTLDITILLSLTVFLLLASEFMPPTSDTIPFIVQYYVMTMVLVSLSTAMTVIVLNFYHRNPGWYEVPPWLRNMAFGWLGRSLCVKSDQVSPEKSAKRNSSRKRLERRHGFETVSLLTNRESTIRKIDEICMERLSVRSNNCERHKMTSSPGISNRGNDKRYVEHCNHCGSDCGSQVTAENNQHILRELRNISLKVGDVLQLYSDQLANEDLHKEWKQVARVIDRAFLIIFLTLAGRFGLYFARFDDDNIELTASLQYLQCSPMRSNGYITAE</sequence>
<name>A0ABM0LV49_SACKO</name>
<dbReference type="GeneID" id="100378850"/>
<dbReference type="InterPro" id="IPR036734">
    <property type="entry name" value="Neur_chan_lig-bd_sf"/>
</dbReference>
<dbReference type="Proteomes" id="UP000694865">
    <property type="component" value="Unplaced"/>
</dbReference>
<evidence type="ECO:0000259" key="7">
    <source>
        <dbReference type="Pfam" id="PF02932"/>
    </source>
</evidence>
<dbReference type="InterPro" id="IPR018000">
    <property type="entry name" value="Neurotransmitter_ion_chnl_CS"/>
</dbReference>
<dbReference type="InterPro" id="IPR006201">
    <property type="entry name" value="Neur_channel"/>
</dbReference>
<organism evidence="8 9">
    <name type="scientific">Saccoglossus kowalevskii</name>
    <name type="common">Acorn worm</name>
    <dbReference type="NCBI Taxonomy" id="10224"/>
    <lineage>
        <taxon>Eukaryota</taxon>
        <taxon>Metazoa</taxon>
        <taxon>Hemichordata</taxon>
        <taxon>Enteropneusta</taxon>
        <taxon>Harrimaniidae</taxon>
        <taxon>Saccoglossus</taxon>
    </lineage>
</organism>
<feature type="non-terminal residue" evidence="9">
    <location>
        <position position="407"/>
    </location>
</feature>
<feature type="domain" description="Neurotransmitter-gated ion-channel ligand-binding" evidence="6">
    <location>
        <begin position="4"/>
        <end position="104"/>
    </location>
</feature>
<comment type="subcellular location">
    <subcellularLocation>
        <location evidence="1">Membrane</location>
        <topology evidence="1">Multi-pass membrane protein</topology>
    </subcellularLocation>
</comment>
<dbReference type="RefSeq" id="XP_006811640.1">
    <property type="nucleotide sequence ID" value="XM_006811577.1"/>
</dbReference>
<feature type="transmembrane region" description="Helical" evidence="5">
    <location>
        <begin position="105"/>
        <end position="128"/>
    </location>
</feature>
<keyword evidence="4 5" id="KW-0472">Membrane</keyword>
<keyword evidence="5" id="KW-0406">Ion transport</keyword>
<keyword evidence="8" id="KW-1185">Reference proteome</keyword>
<feature type="transmembrane region" description="Helical" evidence="5">
    <location>
        <begin position="170"/>
        <end position="192"/>
    </location>
</feature>
<feature type="transmembrane region" description="Helical" evidence="5">
    <location>
        <begin position="140"/>
        <end position="158"/>
    </location>
</feature>
<dbReference type="Pfam" id="PF02931">
    <property type="entry name" value="Neur_chan_LBD"/>
    <property type="match status" value="1"/>
</dbReference>
<evidence type="ECO:0000313" key="8">
    <source>
        <dbReference type="Proteomes" id="UP000694865"/>
    </source>
</evidence>
<accession>A0ABM0LV49</accession>
<evidence type="ECO:0000256" key="2">
    <source>
        <dbReference type="ARBA" id="ARBA00022692"/>
    </source>
</evidence>
<feature type="transmembrane region" description="Helical" evidence="5">
    <location>
        <begin position="356"/>
        <end position="377"/>
    </location>
</feature>
<keyword evidence="5" id="KW-0813">Transport</keyword>
<dbReference type="Gene3D" id="1.20.58.390">
    <property type="entry name" value="Neurotransmitter-gated ion-channel transmembrane domain"/>
    <property type="match status" value="1"/>
</dbReference>
<dbReference type="PRINTS" id="PR00252">
    <property type="entry name" value="NRIONCHANNEL"/>
</dbReference>
<dbReference type="CDD" id="cd19051">
    <property type="entry name" value="LGIC_TM_cation"/>
    <property type="match status" value="1"/>
</dbReference>
<dbReference type="Gene3D" id="2.70.170.10">
    <property type="entry name" value="Neurotransmitter-gated ion-channel ligand-binding domain"/>
    <property type="match status" value="1"/>
</dbReference>
<keyword evidence="3 5" id="KW-1133">Transmembrane helix</keyword>
<evidence type="ECO:0000256" key="1">
    <source>
        <dbReference type="ARBA" id="ARBA00004141"/>
    </source>
</evidence>
<dbReference type="PANTHER" id="PTHR18945">
    <property type="entry name" value="NEUROTRANSMITTER GATED ION CHANNEL"/>
    <property type="match status" value="1"/>
</dbReference>
<protein>
    <submittedName>
        <fullName evidence="9">Neuronal acetylcholine receptor subunit alpha-7-like</fullName>
    </submittedName>
</protein>
<evidence type="ECO:0000259" key="6">
    <source>
        <dbReference type="Pfam" id="PF02931"/>
    </source>
</evidence>
<dbReference type="InterPro" id="IPR036719">
    <property type="entry name" value="Neuro-gated_channel_TM_sf"/>
</dbReference>
<dbReference type="Pfam" id="PF02932">
    <property type="entry name" value="Neur_chan_memb"/>
    <property type="match status" value="1"/>
</dbReference>
<dbReference type="InterPro" id="IPR006029">
    <property type="entry name" value="Neurotrans-gated_channel_TM"/>
</dbReference>
<reference evidence="9" key="1">
    <citation type="submission" date="2025-08" db="UniProtKB">
        <authorList>
            <consortium name="RefSeq"/>
        </authorList>
    </citation>
    <scope>IDENTIFICATION</scope>
    <source>
        <tissue evidence="9">Testes</tissue>
    </source>
</reference>
<dbReference type="PROSITE" id="PS00236">
    <property type="entry name" value="NEUROTR_ION_CHANNEL"/>
    <property type="match status" value="1"/>
</dbReference>
<comment type="similarity">
    <text evidence="5">Belongs to the ligand-gated ion channel (TC 1.A.9) family.</text>
</comment>
<proteinExistence type="inferred from homology"/>
<dbReference type="SUPFAM" id="SSF90112">
    <property type="entry name" value="Neurotransmitter-gated ion-channel transmembrane pore"/>
    <property type="match status" value="1"/>
</dbReference>
<dbReference type="SUPFAM" id="SSF63712">
    <property type="entry name" value="Nicotinic receptor ligand binding domain-like"/>
    <property type="match status" value="1"/>
</dbReference>
<evidence type="ECO:0000256" key="5">
    <source>
        <dbReference type="RuleBase" id="RU000687"/>
    </source>
</evidence>
<gene>
    <name evidence="9" type="primary">LOC100378850</name>
</gene>
<keyword evidence="5" id="KW-0407">Ion channel</keyword>
<keyword evidence="2 5" id="KW-0812">Transmembrane</keyword>
<evidence type="ECO:0000313" key="9">
    <source>
        <dbReference type="RefSeq" id="XP_006811640.1"/>
    </source>
</evidence>
<evidence type="ECO:0000256" key="3">
    <source>
        <dbReference type="ARBA" id="ARBA00022989"/>
    </source>
</evidence>